<protein>
    <submittedName>
        <fullName evidence="2">Uncharacterized protein</fullName>
    </submittedName>
</protein>
<evidence type="ECO:0000256" key="1">
    <source>
        <dbReference type="SAM" id="MobiDB-lite"/>
    </source>
</evidence>
<name>A0ABW3Y9Y0_9ACTN</name>
<reference evidence="3" key="1">
    <citation type="journal article" date="2019" name="Int. J. Syst. Evol. Microbiol.">
        <title>The Global Catalogue of Microorganisms (GCM) 10K type strain sequencing project: providing services to taxonomists for standard genome sequencing and annotation.</title>
        <authorList>
            <consortium name="The Broad Institute Genomics Platform"/>
            <consortium name="The Broad Institute Genome Sequencing Center for Infectious Disease"/>
            <person name="Wu L."/>
            <person name="Ma J."/>
        </authorList>
    </citation>
    <scope>NUCLEOTIDE SEQUENCE [LARGE SCALE GENOMIC DNA]</scope>
    <source>
        <strain evidence="3">JCM 31037</strain>
    </source>
</reference>
<sequence>MDIQPIADADHEISADLARLRNAIACELYAQLALRGETLDLADIPEAAYAVAVRLGHAFRIEWAPRWRDEPDDDGSLGPDAAVFHGSTMPSEGDQEATDRYPIFDHGWPRR</sequence>
<gene>
    <name evidence="2" type="ORF">ACFQ4H_07055</name>
</gene>
<accession>A0ABW3Y9Y0</accession>
<feature type="region of interest" description="Disordered" evidence="1">
    <location>
        <begin position="67"/>
        <end position="111"/>
    </location>
</feature>
<dbReference type="RefSeq" id="WP_377568219.1">
    <property type="nucleotide sequence ID" value="NZ_JBHTMP010000007.1"/>
</dbReference>
<comment type="caution">
    <text evidence="2">The sequence shown here is derived from an EMBL/GenBank/DDBJ whole genome shotgun (WGS) entry which is preliminary data.</text>
</comment>
<organism evidence="2 3">
    <name type="scientific">Micromonospora sonneratiae</name>
    <dbReference type="NCBI Taxonomy" id="1184706"/>
    <lineage>
        <taxon>Bacteria</taxon>
        <taxon>Bacillati</taxon>
        <taxon>Actinomycetota</taxon>
        <taxon>Actinomycetes</taxon>
        <taxon>Micromonosporales</taxon>
        <taxon>Micromonosporaceae</taxon>
        <taxon>Micromonospora</taxon>
    </lineage>
</organism>
<dbReference type="Proteomes" id="UP001597260">
    <property type="component" value="Unassembled WGS sequence"/>
</dbReference>
<dbReference type="EMBL" id="JBHTMP010000007">
    <property type="protein sequence ID" value="MFD1320845.1"/>
    <property type="molecule type" value="Genomic_DNA"/>
</dbReference>
<evidence type="ECO:0000313" key="3">
    <source>
        <dbReference type="Proteomes" id="UP001597260"/>
    </source>
</evidence>
<evidence type="ECO:0000313" key="2">
    <source>
        <dbReference type="EMBL" id="MFD1320845.1"/>
    </source>
</evidence>
<proteinExistence type="predicted"/>
<keyword evidence="3" id="KW-1185">Reference proteome</keyword>